<dbReference type="Gene3D" id="1.10.3090.10">
    <property type="entry name" value="cca-adding enzyme, domain 2"/>
    <property type="match status" value="1"/>
</dbReference>
<accession>A0A5C6VUI3</accession>
<feature type="binding site" evidence="12">
    <location>
        <position position="91"/>
    </location>
    <ligand>
        <name>CTP</name>
        <dbReference type="ChEBI" id="CHEBI:37563"/>
    </ligand>
</feature>
<evidence type="ECO:0000256" key="8">
    <source>
        <dbReference type="ARBA" id="ARBA00022840"/>
    </source>
</evidence>
<dbReference type="InterPro" id="IPR043519">
    <property type="entry name" value="NT_sf"/>
</dbReference>
<evidence type="ECO:0000256" key="12">
    <source>
        <dbReference type="HAMAP-Rule" id="MF_01261"/>
    </source>
</evidence>
<evidence type="ECO:0000256" key="1">
    <source>
        <dbReference type="ARBA" id="ARBA00022596"/>
    </source>
</evidence>
<comment type="catalytic activity">
    <reaction evidence="12">
        <text>a tRNA precursor + 2 CTP + ATP = a tRNA with a 3' CCA end + 3 diphosphate</text>
        <dbReference type="Rhea" id="RHEA:14433"/>
        <dbReference type="Rhea" id="RHEA-COMP:10465"/>
        <dbReference type="Rhea" id="RHEA-COMP:10468"/>
        <dbReference type="ChEBI" id="CHEBI:30616"/>
        <dbReference type="ChEBI" id="CHEBI:33019"/>
        <dbReference type="ChEBI" id="CHEBI:37563"/>
        <dbReference type="ChEBI" id="CHEBI:74896"/>
        <dbReference type="ChEBI" id="CHEBI:83071"/>
        <dbReference type="EC" id="2.7.7.72"/>
    </reaction>
</comment>
<keyword evidence="8 12" id="KW-0067">ATP-binding</keyword>
<comment type="cofactor">
    <cofactor evidence="12">
        <name>Ni(2+)</name>
        <dbReference type="ChEBI" id="CHEBI:49786"/>
    </cofactor>
    <text evidence="12">Nickel for phosphatase activity.</text>
</comment>
<name>A0A5C6VUI3_9BURK</name>
<dbReference type="EMBL" id="VOQS01000001">
    <property type="protein sequence ID" value="TXC88274.1"/>
    <property type="molecule type" value="Genomic_DNA"/>
</dbReference>
<dbReference type="CDD" id="cd00077">
    <property type="entry name" value="HDc"/>
    <property type="match status" value="1"/>
</dbReference>
<dbReference type="GO" id="GO:0001680">
    <property type="term" value="P:tRNA 3'-terminal CCA addition"/>
    <property type="evidence" value="ECO:0007669"/>
    <property type="project" value="UniProtKB-UniRule"/>
</dbReference>
<dbReference type="Pfam" id="PF01966">
    <property type="entry name" value="HD"/>
    <property type="match status" value="1"/>
</dbReference>
<dbReference type="GO" id="GO:0005524">
    <property type="term" value="F:ATP binding"/>
    <property type="evidence" value="ECO:0007669"/>
    <property type="project" value="UniProtKB-UniRule"/>
</dbReference>
<keyword evidence="9 12" id="KW-0460">Magnesium</keyword>
<dbReference type="Proteomes" id="UP000321776">
    <property type="component" value="Unassembled WGS sequence"/>
</dbReference>
<dbReference type="GO" id="GO:0160016">
    <property type="term" value="F:CCACCA tRNA nucleotidyltransferase activity"/>
    <property type="evidence" value="ECO:0007669"/>
    <property type="project" value="RHEA"/>
</dbReference>
<dbReference type="EC" id="3.1.3.-" evidence="12"/>
<dbReference type="InterPro" id="IPR012006">
    <property type="entry name" value="CCA_bact"/>
</dbReference>
<evidence type="ECO:0000256" key="10">
    <source>
        <dbReference type="ARBA" id="ARBA00022884"/>
    </source>
</evidence>
<feature type="binding site" evidence="12">
    <location>
        <position position="143"/>
    </location>
    <ligand>
        <name>CTP</name>
        <dbReference type="ChEBI" id="CHEBI:37563"/>
    </ligand>
</feature>
<comment type="function">
    <text evidence="12">Catalyzes the addition and repair of the essential 3'-terminal CCA sequence in tRNAs without using a nucleic acid template. Adds these three nucleotides in the order of C, C, and A to the tRNA nucleotide-73, using CTP and ATP as substrates and producing inorganic pyrophosphate. tRNA 3'-terminal CCA addition is required both for tRNA processing and repair. Also involved in tRNA surveillance by mediating tandem CCA addition to generate a CCACCA at the 3' terminus of unstable tRNAs. While stable tRNAs receive only 3'-terminal CCA, unstable tRNAs are marked with CCACCA and rapidly degraded.</text>
</comment>
<dbReference type="EC" id="2.7.7.72" evidence="12"/>
<dbReference type="SUPFAM" id="SSF81301">
    <property type="entry name" value="Nucleotidyltransferase"/>
    <property type="match status" value="1"/>
</dbReference>
<dbReference type="GO" id="GO:0004810">
    <property type="term" value="F:CCA tRNA nucleotidyltransferase activity"/>
    <property type="evidence" value="ECO:0007669"/>
    <property type="project" value="UniProtKB-UniRule"/>
</dbReference>
<comment type="miscellaneous">
    <text evidence="12">A single active site specifically recognizes both ATP and CTP and is responsible for their addition.</text>
</comment>
<dbReference type="NCBIfam" id="NF008137">
    <property type="entry name" value="PRK10885.1"/>
    <property type="match status" value="1"/>
</dbReference>
<feature type="binding site" evidence="12">
    <location>
        <position position="8"/>
    </location>
    <ligand>
        <name>ATP</name>
        <dbReference type="ChEBI" id="CHEBI:30616"/>
    </ligand>
</feature>
<comment type="domain">
    <text evidence="12">Comprises two domains: an N-terminal domain containing the nucleotidyltransferase activity and a C-terminal HD domain associated with both phosphodiesterase and phosphatase activities.</text>
</comment>
<comment type="subunit">
    <text evidence="12">Monomer. Can also form homodimers and oligomers.</text>
</comment>
<keyword evidence="11 12" id="KW-0511">Multifunctional enzyme</keyword>
<keyword evidence="12 14" id="KW-0378">Hydrolase</keyword>
<feature type="binding site" evidence="12">
    <location>
        <position position="11"/>
    </location>
    <ligand>
        <name>CTP</name>
        <dbReference type="ChEBI" id="CHEBI:37563"/>
    </ligand>
</feature>
<keyword evidence="6 12" id="KW-0547">Nucleotide-binding</keyword>
<evidence type="ECO:0000259" key="13">
    <source>
        <dbReference type="PROSITE" id="PS51831"/>
    </source>
</evidence>
<evidence type="ECO:0000256" key="9">
    <source>
        <dbReference type="ARBA" id="ARBA00022842"/>
    </source>
</evidence>
<dbReference type="CDD" id="cd05398">
    <property type="entry name" value="NT_ClassII-CCAase"/>
    <property type="match status" value="1"/>
</dbReference>
<dbReference type="GO" id="GO:0000287">
    <property type="term" value="F:magnesium ion binding"/>
    <property type="evidence" value="ECO:0007669"/>
    <property type="project" value="UniProtKB-UniRule"/>
</dbReference>
<evidence type="ECO:0000256" key="7">
    <source>
        <dbReference type="ARBA" id="ARBA00022800"/>
    </source>
</evidence>
<dbReference type="HAMAP" id="MF_01262">
    <property type="entry name" value="CCA_bact_type2"/>
    <property type="match status" value="1"/>
</dbReference>
<feature type="binding site" evidence="12">
    <location>
        <position position="11"/>
    </location>
    <ligand>
        <name>ATP</name>
        <dbReference type="ChEBI" id="CHEBI:30616"/>
    </ligand>
</feature>
<dbReference type="InterPro" id="IPR003607">
    <property type="entry name" value="HD/PDEase_dom"/>
</dbReference>
<reference evidence="14 15" key="1">
    <citation type="journal article" date="2018" name="Int. J. Syst. Evol. Microbiol.">
        <title>Paraburkholderia azotifigens sp. nov., a nitrogen-fixing bacterium isolated from paddy soil.</title>
        <authorList>
            <person name="Choi G.M."/>
            <person name="Im W.T."/>
        </authorList>
    </citation>
    <scope>NUCLEOTIDE SEQUENCE [LARGE SCALE GENOMIC DNA]</scope>
    <source>
        <strain evidence="14 15">NF 2-5-3</strain>
    </source>
</reference>
<feature type="binding site" evidence="12">
    <location>
        <position position="146"/>
    </location>
    <ligand>
        <name>CTP</name>
        <dbReference type="ChEBI" id="CHEBI:37563"/>
    </ligand>
</feature>
<dbReference type="AlphaFoldDB" id="A0A5C6VUI3"/>
<comment type="catalytic activity">
    <reaction evidence="12">
        <text>a tRNA with a 3' CCA end + 2 CTP + ATP = a tRNA with a 3' CCACCA end + 3 diphosphate</text>
        <dbReference type="Rhea" id="RHEA:76235"/>
        <dbReference type="Rhea" id="RHEA-COMP:10468"/>
        <dbReference type="Rhea" id="RHEA-COMP:18655"/>
        <dbReference type="ChEBI" id="CHEBI:30616"/>
        <dbReference type="ChEBI" id="CHEBI:33019"/>
        <dbReference type="ChEBI" id="CHEBI:37563"/>
        <dbReference type="ChEBI" id="CHEBI:83071"/>
        <dbReference type="ChEBI" id="CHEBI:195187"/>
    </reaction>
</comment>
<keyword evidence="3 12" id="KW-0819">tRNA processing</keyword>
<dbReference type="InterPro" id="IPR006674">
    <property type="entry name" value="HD_domain"/>
</dbReference>
<evidence type="ECO:0000256" key="6">
    <source>
        <dbReference type="ARBA" id="ARBA00022741"/>
    </source>
</evidence>
<dbReference type="InterPro" id="IPR002646">
    <property type="entry name" value="PolA_pol_head_dom"/>
</dbReference>
<feature type="binding site" evidence="12">
    <location>
        <position position="146"/>
    </location>
    <ligand>
        <name>ATP</name>
        <dbReference type="ChEBI" id="CHEBI:30616"/>
    </ligand>
</feature>
<protein>
    <recommendedName>
        <fullName evidence="12">Multifunctional CCA protein</fullName>
    </recommendedName>
    <domain>
        <recommendedName>
            <fullName evidence="12">CCA-adding enzyme</fullName>
            <ecNumber evidence="12">2.7.7.72</ecNumber>
        </recommendedName>
        <alternativeName>
            <fullName evidence="12">CCA tRNA nucleotidyltransferase</fullName>
        </alternativeName>
        <alternativeName>
            <fullName evidence="12">tRNA CCA-pyrophosphorylase</fullName>
        </alternativeName>
        <alternativeName>
            <fullName evidence="12">tRNA adenylyl-/cytidylyl-transferase</fullName>
        </alternativeName>
        <alternativeName>
            <fullName evidence="12">tRNA nucleotidyltransferase</fullName>
        </alternativeName>
        <alternativeName>
            <fullName evidence="12">tRNA-NT</fullName>
        </alternativeName>
    </domain>
    <domain>
        <recommendedName>
            <fullName evidence="12">2'-nucleotidase</fullName>
            <ecNumber evidence="12">3.1.3.-</ecNumber>
        </recommendedName>
    </domain>
    <domain>
        <recommendedName>
            <fullName evidence="12">2',3'-cyclic phosphodiesterase</fullName>
            <ecNumber evidence="12">3.1.4.-</ecNumber>
        </recommendedName>
    </domain>
    <domain>
        <recommendedName>
            <fullName evidence="12">Phosphatase</fullName>
        </recommendedName>
    </domain>
</protein>
<dbReference type="PROSITE" id="PS51831">
    <property type="entry name" value="HD"/>
    <property type="match status" value="1"/>
</dbReference>
<dbReference type="HAMAP" id="MF_01261">
    <property type="entry name" value="CCA_bact_type1"/>
    <property type="match status" value="1"/>
</dbReference>
<dbReference type="InterPro" id="IPR050124">
    <property type="entry name" value="tRNA_CCA-adding_enzyme"/>
</dbReference>
<dbReference type="RefSeq" id="WP_147234243.1">
    <property type="nucleotide sequence ID" value="NZ_VOQS01000001.1"/>
</dbReference>
<dbReference type="SUPFAM" id="SSF81891">
    <property type="entry name" value="Poly A polymerase C-terminal region-like"/>
    <property type="match status" value="1"/>
</dbReference>
<dbReference type="PIRSF" id="PIRSF000813">
    <property type="entry name" value="CCA_bact"/>
    <property type="match status" value="1"/>
</dbReference>
<dbReference type="GO" id="GO:0000049">
    <property type="term" value="F:tRNA binding"/>
    <property type="evidence" value="ECO:0007669"/>
    <property type="project" value="UniProtKB-UniRule"/>
</dbReference>
<feature type="binding site" evidence="12">
    <location>
        <position position="21"/>
    </location>
    <ligand>
        <name>Mg(2+)</name>
        <dbReference type="ChEBI" id="CHEBI:18420"/>
    </ligand>
</feature>
<feature type="domain" description="HD" evidence="13">
    <location>
        <begin position="232"/>
        <end position="333"/>
    </location>
</feature>
<sequence>MNIYAVGGAIRDELLGMAVQDRDYVVVGATPEQMIAQGFRPVGKDFPVFLHPDTHEEYALARTERKTSAGYHGFQFFYAPDVTLEEDLARRDLTINAMAREVTPDGALIGPVIDPFNGQEDLKHRVFRHVSDAFLEDPVRILRVARFSARFTGFTVAPDTLTLMRKMVEAGEVDALVPERVWQEVSRGLMEKKPSRMFDVLRDCGALARILPEVDALYGVPQRADYHPEVDTGVHVMMVVDHAAAQNYALAVRFAALTHDLGKATTPEDVLPRHIGHEGRSVDLLKPLCERLRVPNECRDLALLVAREHGNIHRVTQTKAAGIVRLFERSDALRKPARFAEALQACEADARGRLGFEANAYPQAERVRQALVAARAVDAGAVAKSYENNPAKIKDAVHRERVRAVAQALGEAPSDPDDA</sequence>
<dbReference type="Gene3D" id="3.30.460.10">
    <property type="entry name" value="Beta Polymerase, domain 2"/>
    <property type="match status" value="1"/>
</dbReference>
<comment type="similarity">
    <text evidence="12">Belongs to the tRNA nucleotidyltransferase/poly(A) polymerase family. Bacterial CCA-adding enzyme type 1 subfamily.</text>
</comment>
<feature type="binding site" evidence="12">
    <location>
        <position position="8"/>
    </location>
    <ligand>
        <name>CTP</name>
        <dbReference type="ChEBI" id="CHEBI:37563"/>
    </ligand>
</feature>
<dbReference type="Pfam" id="PF12627">
    <property type="entry name" value="PolyA_pol_RNAbd"/>
    <property type="match status" value="1"/>
</dbReference>
<feature type="binding site" evidence="12">
    <location>
        <position position="91"/>
    </location>
    <ligand>
        <name>ATP</name>
        <dbReference type="ChEBI" id="CHEBI:30616"/>
    </ligand>
</feature>
<dbReference type="InterPro" id="IPR032828">
    <property type="entry name" value="PolyA_RNA-bd"/>
</dbReference>
<evidence type="ECO:0000256" key="2">
    <source>
        <dbReference type="ARBA" id="ARBA00022679"/>
    </source>
</evidence>
<keyword evidence="4 12" id="KW-0548">Nucleotidyltransferase</keyword>
<keyword evidence="5 12" id="KW-0479">Metal-binding</keyword>
<keyword evidence="2 12" id="KW-0808">Transferase</keyword>
<proteinExistence type="inferred from homology"/>
<organism evidence="14 15">
    <name type="scientific">Paraburkholderia azotifigens</name>
    <dbReference type="NCBI Taxonomy" id="2057004"/>
    <lineage>
        <taxon>Bacteria</taxon>
        <taxon>Pseudomonadati</taxon>
        <taxon>Pseudomonadota</taxon>
        <taxon>Betaproteobacteria</taxon>
        <taxon>Burkholderiales</taxon>
        <taxon>Burkholderiaceae</taxon>
        <taxon>Paraburkholderia</taxon>
    </lineage>
</organism>
<keyword evidence="1 12" id="KW-0533">Nickel</keyword>
<gene>
    <name evidence="12" type="primary">cca</name>
    <name evidence="14" type="ORF">FRZ40_12150</name>
</gene>
<dbReference type="GO" id="GO:0042245">
    <property type="term" value="P:RNA repair"/>
    <property type="evidence" value="ECO:0007669"/>
    <property type="project" value="UniProtKB-KW"/>
</dbReference>
<dbReference type="GO" id="GO:0016791">
    <property type="term" value="F:phosphatase activity"/>
    <property type="evidence" value="ECO:0007669"/>
    <property type="project" value="UniProtKB-UniRule"/>
</dbReference>
<evidence type="ECO:0000256" key="3">
    <source>
        <dbReference type="ARBA" id="ARBA00022694"/>
    </source>
</evidence>
<dbReference type="GO" id="GO:0004112">
    <property type="term" value="F:cyclic-nucleotide phosphodiesterase activity"/>
    <property type="evidence" value="ECO:0007669"/>
    <property type="project" value="UniProtKB-UniRule"/>
</dbReference>
<dbReference type="EC" id="3.1.4.-" evidence="12"/>
<evidence type="ECO:0000256" key="5">
    <source>
        <dbReference type="ARBA" id="ARBA00022723"/>
    </source>
</evidence>
<feature type="binding site" evidence="12">
    <location>
        <position position="143"/>
    </location>
    <ligand>
        <name>ATP</name>
        <dbReference type="ChEBI" id="CHEBI:30616"/>
    </ligand>
</feature>
<evidence type="ECO:0000313" key="14">
    <source>
        <dbReference type="EMBL" id="TXC88274.1"/>
    </source>
</evidence>
<keyword evidence="10 12" id="KW-0694">RNA-binding</keyword>
<keyword evidence="7 12" id="KW-0692">RNA repair</keyword>
<dbReference type="Pfam" id="PF01743">
    <property type="entry name" value="PolyA_pol"/>
    <property type="match status" value="1"/>
</dbReference>
<evidence type="ECO:0000313" key="15">
    <source>
        <dbReference type="Proteomes" id="UP000321776"/>
    </source>
</evidence>
<comment type="cofactor">
    <cofactor evidence="12">
        <name>Mg(2+)</name>
        <dbReference type="ChEBI" id="CHEBI:18420"/>
    </cofactor>
    <text evidence="12">Magnesium is required for nucleotidyltransferase activity.</text>
</comment>
<evidence type="ECO:0000256" key="11">
    <source>
        <dbReference type="ARBA" id="ARBA00023268"/>
    </source>
</evidence>
<feature type="binding site" evidence="12">
    <location>
        <position position="23"/>
    </location>
    <ligand>
        <name>Mg(2+)</name>
        <dbReference type="ChEBI" id="CHEBI:18420"/>
    </ligand>
</feature>
<dbReference type="PANTHER" id="PTHR47545:SF1">
    <property type="entry name" value="MULTIFUNCTIONAL CCA PROTEIN"/>
    <property type="match status" value="1"/>
</dbReference>
<evidence type="ECO:0000256" key="4">
    <source>
        <dbReference type="ARBA" id="ARBA00022695"/>
    </source>
</evidence>
<dbReference type="PANTHER" id="PTHR47545">
    <property type="entry name" value="MULTIFUNCTIONAL CCA PROTEIN"/>
    <property type="match status" value="1"/>
</dbReference>
<comment type="caution">
    <text evidence="14">The sequence shown here is derived from an EMBL/GenBank/DDBJ whole genome shotgun (WGS) entry which is preliminary data.</text>
</comment>